<dbReference type="EMBL" id="JASCZI010003970">
    <property type="protein sequence ID" value="MED6117009.1"/>
    <property type="molecule type" value="Genomic_DNA"/>
</dbReference>
<protein>
    <submittedName>
        <fullName evidence="1">Uncharacterized protein</fullName>
    </submittedName>
</protein>
<gene>
    <name evidence="1" type="ORF">PIB30_105739</name>
</gene>
<name>A0ABU6QY77_9FABA</name>
<evidence type="ECO:0000313" key="2">
    <source>
        <dbReference type="Proteomes" id="UP001341840"/>
    </source>
</evidence>
<dbReference type="Proteomes" id="UP001341840">
    <property type="component" value="Unassembled WGS sequence"/>
</dbReference>
<proteinExistence type="predicted"/>
<reference evidence="1 2" key="1">
    <citation type="journal article" date="2023" name="Plants (Basel)">
        <title>Bridging the Gap: Combining Genomics and Transcriptomics Approaches to Understand Stylosanthes scabra, an Orphan Legume from the Brazilian Caatinga.</title>
        <authorList>
            <person name="Ferreira-Neto J.R.C."/>
            <person name="da Silva M.D."/>
            <person name="Binneck E."/>
            <person name="de Melo N.F."/>
            <person name="da Silva R.H."/>
            <person name="de Melo A.L.T.M."/>
            <person name="Pandolfi V."/>
            <person name="Bustamante F.O."/>
            <person name="Brasileiro-Vidal A.C."/>
            <person name="Benko-Iseppon A.M."/>
        </authorList>
    </citation>
    <scope>NUCLEOTIDE SEQUENCE [LARGE SCALE GENOMIC DNA]</scope>
    <source>
        <tissue evidence="1">Leaves</tissue>
    </source>
</reference>
<comment type="caution">
    <text evidence="1">The sequence shown here is derived from an EMBL/GenBank/DDBJ whole genome shotgun (WGS) entry which is preliminary data.</text>
</comment>
<feature type="non-terminal residue" evidence="1">
    <location>
        <position position="62"/>
    </location>
</feature>
<keyword evidence="2" id="KW-1185">Reference proteome</keyword>
<sequence length="62" mass="6667">MPASLSLEWLLARGNKISILAFEVAKELWGEGKGGLVEEEEEELRLVLNEGSGSSDGYGVAM</sequence>
<accession>A0ABU6QY77</accession>
<evidence type="ECO:0000313" key="1">
    <source>
        <dbReference type="EMBL" id="MED6117009.1"/>
    </source>
</evidence>
<organism evidence="1 2">
    <name type="scientific">Stylosanthes scabra</name>
    <dbReference type="NCBI Taxonomy" id="79078"/>
    <lineage>
        <taxon>Eukaryota</taxon>
        <taxon>Viridiplantae</taxon>
        <taxon>Streptophyta</taxon>
        <taxon>Embryophyta</taxon>
        <taxon>Tracheophyta</taxon>
        <taxon>Spermatophyta</taxon>
        <taxon>Magnoliopsida</taxon>
        <taxon>eudicotyledons</taxon>
        <taxon>Gunneridae</taxon>
        <taxon>Pentapetalae</taxon>
        <taxon>rosids</taxon>
        <taxon>fabids</taxon>
        <taxon>Fabales</taxon>
        <taxon>Fabaceae</taxon>
        <taxon>Papilionoideae</taxon>
        <taxon>50 kb inversion clade</taxon>
        <taxon>dalbergioids sensu lato</taxon>
        <taxon>Dalbergieae</taxon>
        <taxon>Pterocarpus clade</taxon>
        <taxon>Stylosanthes</taxon>
    </lineage>
</organism>